<organism evidence="3 4">
    <name type="scientific">Companilactobacillus nantensis DSM 16982</name>
    <dbReference type="NCBI Taxonomy" id="1423774"/>
    <lineage>
        <taxon>Bacteria</taxon>
        <taxon>Bacillati</taxon>
        <taxon>Bacillota</taxon>
        <taxon>Bacilli</taxon>
        <taxon>Lactobacillales</taxon>
        <taxon>Lactobacillaceae</taxon>
        <taxon>Companilactobacillus</taxon>
    </lineage>
</organism>
<dbReference type="PANTHER" id="PTHR48090">
    <property type="entry name" value="UNDECAPRENYL-PHOSPHATE 4-DEOXY-4-FORMAMIDO-L-ARABINOSE TRANSFERASE-RELATED"/>
    <property type="match status" value="1"/>
</dbReference>
<feature type="domain" description="Glycosyltransferase 2-like" evidence="2">
    <location>
        <begin position="11"/>
        <end position="176"/>
    </location>
</feature>
<dbReference type="InterPro" id="IPR050256">
    <property type="entry name" value="Glycosyltransferase_2"/>
</dbReference>
<feature type="transmembrane region" description="Helical" evidence="1">
    <location>
        <begin position="271"/>
        <end position="297"/>
    </location>
</feature>
<evidence type="ECO:0000259" key="2">
    <source>
        <dbReference type="Pfam" id="PF00535"/>
    </source>
</evidence>
<dbReference type="AlphaFoldDB" id="A0A0R1WF25"/>
<evidence type="ECO:0000313" key="3">
    <source>
        <dbReference type="EMBL" id="KRM16530.1"/>
    </source>
</evidence>
<evidence type="ECO:0000313" key="4">
    <source>
        <dbReference type="Proteomes" id="UP000051302"/>
    </source>
</evidence>
<evidence type="ECO:0000256" key="1">
    <source>
        <dbReference type="SAM" id="Phobius"/>
    </source>
</evidence>
<dbReference type="Gene3D" id="3.90.550.10">
    <property type="entry name" value="Spore Coat Polysaccharide Biosynthesis Protein SpsA, Chain A"/>
    <property type="match status" value="1"/>
</dbReference>
<keyword evidence="1" id="KW-0812">Transmembrane</keyword>
<dbReference type="GO" id="GO:0005886">
    <property type="term" value="C:plasma membrane"/>
    <property type="evidence" value="ECO:0007669"/>
    <property type="project" value="TreeGrafter"/>
</dbReference>
<name>A0A0R1WF25_9LACO</name>
<protein>
    <submittedName>
        <fullName evidence="3">Bactoprenol glucosyl transferase</fullName>
    </submittedName>
</protein>
<accession>A0A0R1WF25</accession>
<proteinExistence type="predicted"/>
<gene>
    <name evidence="3" type="ORF">FD31_GL000538</name>
</gene>
<keyword evidence="1" id="KW-0472">Membrane</keyword>
<keyword evidence="4" id="KW-1185">Reference proteome</keyword>
<dbReference type="GO" id="GO:0016740">
    <property type="term" value="F:transferase activity"/>
    <property type="evidence" value="ECO:0007669"/>
    <property type="project" value="UniProtKB-KW"/>
</dbReference>
<dbReference type="SUPFAM" id="SSF53448">
    <property type="entry name" value="Nucleotide-diphospho-sugar transferases"/>
    <property type="match status" value="1"/>
</dbReference>
<sequence length="316" mass="36384">MKEKEVMKTISIIVPCFNEEETINIYYDAMTKLKEQTNKFNIEYWFVDDGSKDRTYAILKDLQKDHSDEVHFISFSRNFGKEAALYAGLNAVTGDYTAVMDVDLQDPPEMLPEMFDLLEEKEYDCVGTARMDREGENKIISFFSEGFYKVINKMSQTKIIPGARDYRLMTRQMVEAIKSMTEYNRFSKGIFSWVGFKTKYLPYKNRERSAGTTSWNFWKLLKYAITGIVDFSEGPLMFATWMGTIFSITSIVAIIAIIIRKFINPLSSVNGWASLVSIILLIGGIQLLSIGILGEYIGKIFLEVKKRPIYIVKDKK</sequence>
<dbReference type="STRING" id="1423774.FD31_GL000538"/>
<dbReference type="PANTHER" id="PTHR48090:SF8">
    <property type="entry name" value="GLYCOSYLTRANSFERASE CSBB-RELATED"/>
    <property type="match status" value="1"/>
</dbReference>
<dbReference type="Proteomes" id="UP000051302">
    <property type="component" value="Unassembled WGS sequence"/>
</dbReference>
<comment type="caution">
    <text evidence="3">The sequence shown here is derived from an EMBL/GenBank/DDBJ whole genome shotgun (WGS) entry which is preliminary data.</text>
</comment>
<reference evidence="3 4" key="1">
    <citation type="journal article" date="2015" name="Genome Announc.">
        <title>Expanding the biotechnology potential of lactobacilli through comparative genomics of 213 strains and associated genera.</title>
        <authorList>
            <person name="Sun Z."/>
            <person name="Harris H.M."/>
            <person name="McCann A."/>
            <person name="Guo C."/>
            <person name="Argimon S."/>
            <person name="Zhang W."/>
            <person name="Yang X."/>
            <person name="Jeffery I.B."/>
            <person name="Cooney J.C."/>
            <person name="Kagawa T.F."/>
            <person name="Liu W."/>
            <person name="Song Y."/>
            <person name="Salvetti E."/>
            <person name="Wrobel A."/>
            <person name="Rasinkangas P."/>
            <person name="Parkhill J."/>
            <person name="Rea M.C."/>
            <person name="O'Sullivan O."/>
            <person name="Ritari J."/>
            <person name="Douillard F.P."/>
            <person name="Paul Ross R."/>
            <person name="Yang R."/>
            <person name="Briner A.E."/>
            <person name="Felis G.E."/>
            <person name="de Vos W.M."/>
            <person name="Barrangou R."/>
            <person name="Klaenhammer T.R."/>
            <person name="Caufield P.W."/>
            <person name="Cui Y."/>
            <person name="Zhang H."/>
            <person name="O'Toole P.W."/>
        </authorList>
    </citation>
    <scope>NUCLEOTIDE SEQUENCE [LARGE SCALE GENOMIC DNA]</scope>
    <source>
        <strain evidence="3 4">DSM 16982</strain>
    </source>
</reference>
<feature type="transmembrane region" description="Helical" evidence="1">
    <location>
        <begin position="238"/>
        <end position="259"/>
    </location>
</feature>
<keyword evidence="3" id="KW-0808">Transferase</keyword>
<dbReference type="CDD" id="cd04187">
    <property type="entry name" value="DPM1_like_bac"/>
    <property type="match status" value="1"/>
</dbReference>
<dbReference type="PATRIC" id="fig|1423774.3.peg.552"/>
<dbReference type="InterPro" id="IPR001173">
    <property type="entry name" value="Glyco_trans_2-like"/>
</dbReference>
<keyword evidence="1" id="KW-1133">Transmembrane helix</keyword>
<dbReference type="Pfam" id="PF00535">
    <property type="entry name" value="Glycos_transf_2"/>
    <property type="match status" value="1"/>
</dbReference>
<dbReference type="InterPro" id="IPR029044">
    <property type="entry name" value="Nucleotide-diphossugar_trans"/>
</dbReference>
<dbReference type="EMBL" id="AZFV01000014">
    <property type="protein sequence ID" value="KRM16530.1"/>
    <property type="molecule type" value="Genomic_DNA"/>
</dbReference>